<dbReference type="WBParaSite" id="SMUV_0000580601-mRNA-1">
    <property type="protein sequence ID" value="SMUV_0000580601-mRNA-1"/>
    <property type="gene ID" value="SMUV_0000580601"/>
</dbReference>
<protein>
    <submittedName>
        <fullName evidence="3">DUF4005 domain-containing protein</fullName>
    </submittedName>
</protein>
<evidence type="ECO:0000313" key="2">
    <source>
        <dbReference type="Proteomes" id="UP000046393"/>
    </source>
</evidence>
<dbReference type="Proteomes" id="UP000046393">
    <property type="component" value="Unplaced"/>
</dbReference>
<keyword evidence="2" id="KW-1185">Reference proteome</keyword>
<evidence type="ECO:0000313" key="3">
    <source>
        <dbReference type="WBParaSite" id="SMUV_0000580601-mRNA-1"/>
    </source>
</evidence>
<dbReference type="STRING" id="451379.A0A0N5AMJ7"/>
<feature type="region of interest" description="Disordered" evidence="1">
    <location>
        <begin position="283"/>
        <end position="303"/>
    </location>
</feature>
<dbReference type="AlphaFoldDB" id="A0A0N5AMJ7"/>
<sequence length="419" mass="46949">APYDGPTSKTEKVEVAVVDGQPDRSLLRDLEIEFVPLCEVVRKVDADLDDGFKKKVDLDVSISARDGPSNENLDVGGRNIGFSDYSCRFFGGGFGSASCGEFDNVRYYPPYYSKTREVEYWIGRRLNCRSKPTTQLDADYGIDLAAEDNMDRAGSAGYSQTRSEFCGSDSNVLNGSGGRGLSRSSDLHWTTVSETTSVSYVKRISIQRRRPVARPKSPVFLRSEPSAKYSAAVSKYDSPQGWADRGVSGLSRIAASRVYGFDERLEFPRNRLSEGGDVLHVQSTDVPPKSTRTTQVSHSQELPELSEAVRHQQYFERNHDPNYMAFRNEQHSTKTTARNRDDVLVTEHLRYKNSNLEEIPLVSLLNDLPMIEEGATEYSYATVQPIHTQDLSPGVHARPSRSAPLRRARQRIRNLCTML</sequence>
<accession>A0A0N5AMJ7</accession>
<name>A0A0N5AMJ7_9BILA</name>
<proteinExistence type="predicted"/>
<organism evidence="2 3">
    <name type="scientific">Syphacia muris</name>
    <dbReference type="NCBI Taxonomy" id="451379"/>
    <lineage>
        <taxon>Eukaryota</taxon>
        <taxon>Metazoa</taxon>
        <taxon>Ecdysozoa</taxon>
        <taxon>Nematoda</taxon>
        <taxon>Chromadorea</taxon>
        <taxon>Rhabditida</taxon>
        <taxon>Spirurina</taxon>
        <taxon>Oxyuridomorpha</taxon>
        <taxon>Oxyuroidea</taxon>
        <taxon>Oxyuridae</taxon>
        <taxon>Syphacia</taxon>
    </lineage>
</organism>
<reference evidence="3" key="1">
    <citation type="submission" date="2017-02" db="UniProtKB">
        <authorList>
            <consortium name="WormBaseParasite"/>
        </authorList>
    </citation>
    <scope>IDENTIFICATION</scope>
</reference>
<feature type="compositionally biased region" description="Polar residues" evidence="1">
    <location>
        <begin position="283"/>
        <end position="300"/>
    </location>
</feature>
<evidence type="ECO:0000256" key="1">
    <source>
        <dbReference type="SAM" id="MobiDB-lite"/>
    </source>
</evidence>